<evidence type="ECO:0000256" key="1">
    <source>
        <dbReference type="SAM" id="Coils"/>
    </source>
</evidence>
<comment type="caution">
    <text evidence="3">The sequence shown here is derived from an EMBL/GenBank/DDBJ whole genome shotgun (WGS) entry which is preliminary data.</text>
</comment>
<evidence type="ECO:0000313" key="3">
    <source>
        <dbReference type="EMBL" id="EJK72374.1"/>
    </source>
</evidence>
<feature type="coiled-coil region" evidence="1">
    <location>
        <begin position="151"/>
        <end position="185"/>
    </location>
</feature>
<feature type="compositionally biased region" description="Gly residues" evidence="2">
    <location>
        <begin position="50"/>
        <end position="65"/>
    </location>
</feature>
<dbReference type="AlphaFoldDB" id="K0T5G9"/>
<feature type="coiled-coil region" evidence="1">
    <location>
        <begin position="263"/>
        <end position="304"/>
    </location>
</feature>
<accession>K0T5G9</accession>
<organism evidence="3 4">
    <name type="scientific">Thalassiosira oceanica</name>
    <name type="common">Marine diatom</name>
    <dbReference type="NCBI Taxonomy" id="159749"/>
    <lineage>
        <taxon>Eukaryota</taxon>
        <taxon>Sar</taxon>
        <taxon>Stramenopiles</taxon>
        <taxon>Ochrophyta</taxon>
        <taxon>Bacillariophyta</taxon>
        <taxon>Coscinodiscophyceae</taxon>
        <taxon>Thalassiosirophycidae</taxon>
        <taxon>Thalassiosirales</taxon>
        <taxon>Thalassiosiraceae</taxon>
        <taxon>Thalassiosira</taxon>
    </lineage>
</organism>
<protein>
    <submittedName>
        <fullName evidence="3">Uncharacterized protein</fullName>
    </submittedName>
</protein>
<keyword evidence="4" id="KW-1185">Reference proteome</keyword>
<dbReference type="EMBL" id="AGNL01005947">
    <property type="protein sequence ID" value="EJK72374.1"/>
    <property type="molecule type" value="Genomic_DNA"/>
</dbReference>
<dbReference type="Proteomes" id="UP000266841">
    <property type="component" value="Unassembled WGS sequence"/>
</dbReference>
<keyword evidence="1" id="KW-0175">Coiled coil</keyword>
<evidence type="ECO:0000313" key="4">
    <source>
        <dbReference type="Proteomes" id="UP000266841"/>
    </source>
</evidence>
<sequence>MIKHWIKTADAEWKVSCRYNALIFQTFRKQINILYLDQYLKSRKDANDGVAGGSAGRATPAGGGAATPPAPRPAPAKLERVRPRAATAGLIPRDGMCRPAPAGAKAEDPVRPAADPQPPTGLLTVCTCDFCRVTQFAVNLLSKLGSAETLLKQRDGEIDALAKECEALKSELETAMARLSDATTDLSKQTDEIKKLVSARYDALSLQEKSSAMLASKEALIDSFRVKTGCLEGEVSDLTSRLEKSQSELGETWGQRVGLASKLRDAESLIAGKQAAIESLRTERDRAESALSRAEGQYSSLLAEHEAVISSRENARDDKVRSGREIAAKKKAAALSARAAVRDRFREEAFRAPPPAFTAFQAAAEAGLIPRDGAKAKDPSACPPLKTSVAPPLAAVTRPAPPASAAGLVTMWTCDYCPTQFASFDAAVEHEKSCDWNPPIPTYDADPPAANANDTLNAVSWSCQAAEGLHGRVCPLTSSVLGRIEVLSHIATL</sequence>
<proteinExistence type="predicted"/>
<reference evidence="3 4" key="1">
    <citation type="journal article" date="2012" name="Genome Biol.">
        <title>Genome and low-iron response of an oceanic diatom adapted to chronic iron limitation.</title>
        <authorList>
            <person name="Lommer M."/>
            <person name="Specht M."/>
            <person name="Roy A.S."/>
            <person name="Kraemer L."/>
            <person name="Andreson R."/>
            <person name="Gutowska M.A."/>
            <person name="Wolf J."/>
            <person name="Bergner S.V."/>
            <person name="Schilhabel M.B."/>
            <person name="Klostermeier U.C."/>
            <person name="Beiko R.G."/>
            <person name="Rosenstiel P."/>
            <person name="Hippler M."/>
            <person name="Laroche J."/>
        </authorList>
    </citation>
    <scope>NUCLEOTIDE SEQUENCE [LARGE SCALE GENOMIC DNA]</scope>
    <source>
        <strain evidence="3 4">CCMP1005</strain>
    </source>
</reference>
<feature type="region of interest" description="Disordered" evidence="2">
    <location>
        <begin position="47"/>
        <end position="80"/>
    </location>
</feature>
<name>K0T5G9_THAOC</name>
<evidence type="ECO:0000256" key="2">
    <source>
        <dbReference type="SAM" id="MobiDB-lite"/>
    </source>
</evidence>
<gene>
    <name evidence="3" type="ORF">THAOC_06100</name>
</gene>